<feature type="domain" description="CCHC-type" evidence="3">
    <location>
        <begin position="173"/>
        <end position="189"/>
    </location>
</feature>
<organism evidence="4 5">
    <name type="scientific">Takifugu flavidus</name>
    <name type="common">sansaifugu</name>
    <dbReference type="NCBI Taxonomy" id="433684"/>
    <lineage>
        <taxon>Eukaryota</taxon>
        <taxon>Metazoa</taxon>
        <taxon>Chordata</taxon>
        <taxon>Craniata</taxon>
        <taxon>Vertebrata</taxon>
        <taxon>Euteleostomi</taxon>
        <taxon>Actinopterygii</taxon>
        <taxon>Neopterygii</taxon>
        <taxon>Teleostei</taxon>
        <taxon>Neoteleostei</taxon>
        <taxon>Acanthomorphata</taxon>
        <taxon>Eupercaria</taxon>
        <taxon>Tetraodontiformes</taxon>
        <taxon>Tetradontoidea</taxon>
        <taxon>Tetraodontidae</taxon>
        <taxon>Takifugu</taxon>
    </lineage>
</organism>
<keyword evidence="1" id="KW-0479">Metal-binding</keyword>
<dbReference type="SMART" id="SM00343">
    <property type="entry name" value="ZnF_C2HC"/>
    <property type="match status" value="1"/>
</dbReference>
<dbReference type="PROSITE" id="PS50158">
    <property type="entry name" value="ZF_CCHC"/>
    <property type="match status" value="1"/>
</dbReference>
<evidence type="ECO:0000313" key="4">
    <source>
        <dbReference type="EMBL" id="TWW77466.1"/>
    </source>
</evidence>
<evidence type="ECO:0000256" key="1">
    <source>
        <dbReference type="PROSITE-ProRule" id="PRU00047"/>
    </source>
</evidence>
<dbReference type="EMBL" id="RHFK02000004">
    <property type="protein sequence ID" value="TWW77466.1"/>
    <property type="molecule type" value="Genomic_DNA"/>
</dbReference>
<accession>A0A5C6PE66</accession>
<dbReference type="InterPro" id="IPR001878">
    <property type="entry name" value="Znf_CCHC"/>
</dbReference>
<dbReference type="GO" id="GO:0008270">
    <property type="term" value="F:zinc ion binding"/>
    <property type="evidence" value="ECO:0007669"/>
    <property type="project" value="UniProtKB-KW"/>
</dbReference>
<protein>
    <submittedName>
        <fullName evidence="4">Transposon TX1 uncharacterized 82 kDa protein ORF 1</fullName>
    </submittedName>
</protein>
<feature type="region of interest" description="Disordered" evidence="2">
    <location>
        <begin position="193"/>
        <end position="271"/>
    </location>
</feature>
<evidence type="ECO:0000259" key="3">
    <source>
        <dbReference type="PROSITE" id="PS50158"/>
    </source>
</evidence>
<comment type="caution">
    <text evidence="4">The sequence shown here is derived from an EMBL/GenBank/DDBJ whole genome shotgun (WGS) entry which is preliminary data.</text>
</comment>
<sequence length="433" mass="45097">MAANTGLTGLSRKHGVKVGAGSVLSVEEVALAVGQKIGHNSIKSAARMNRAVVLFLSKVEQVNMLVETGITVGGQFVQVTPLTLPAARITLSNVPPFISDEFLIRELSRHGKVVSPIRKMLSGCKSPLLRHVVSHRRQVHMILNNKAEEFNYRFIVRVDDFDYTLFATSSALKCFNCREEGHLARACPNRVAPDAPAAGPAAPAPAAPPAPRPVPAARRRWLSAEESSAAPDGAVAEKRDECACESEVSGGSESVEMVVEMSGESGESRGKVDLTGVVSDLSGVMTDGVCDLNELEKNGEVMSETGKMGEAGETGDTIQTGKLGGVSQVMGELGVPGIAAGELGEEAVSTGEVGEEAVSTGERGERTVSTGEGAVSTGEGAGSTGEGQEHRGGSREHRGGSSEHRGGSSEHRGGSSEHRGGSSEHRGGSSERR</sequence>
<dbReference type="InterPro" id="IPR036875">
    <property type="entry name" value="Znf_CCHC_sf"/>
</dbReference>
<dbReference type="Proteomes" id="UP000324091">
    <property type="component" value="Chromosome 12"/>
</dbReference>
<dbReference type="Pfam" id="PF00098">
    <property type="entry name" value="zf-CCHC"/>
    <property type="match status" value="1"/>
</dbReference>
<dbReference type="Gene3D" id="4.10.60.10">
    <property type="entry name" value="Zinc finger, CCHC-type"/>
    <property type="match status" value="1"/>
</dbReference>
<feature type="compositionally biased region" description="Low complexity" evidence="2">
    <location>
        <begin position="245"/>
        <end position="265"/>
    </location>
</feature>
<feature type="region of interest" description="Disordered" evidence="2">
    <location>
        <begin position="343"/>
        <end position="433"/>
    </location>
</feature>
<dbReference type="GO" id="GO:0003676">
    <property type="term" value="F:nucleic acid binding"/>
    <property type="evidence" value="ECO:0007669"/>
    <property type="project" value="InterPro"/>
</dbReference>
<keyword evidence="1" id="KW-0862">Zinc</keyword>
<gene>
    <name evidence="4" type="ORF">D4764_12G0008560</name>
</gene>
<reference evidence="4 5" key="1">
    <citation type="submission" date="2019-04" db="EMBL/GenBank/DDBJ databases">
        <title>Chromosome genome assembly for Takifugu flavidus.</title>
        <authorList>
            <person name="Xiao S."/>
        </authorList>
    </citation>
    <scope>NUCLEOTIDE SEQUENCE [LARGE SCALE GENOMIC DNA]</scope>
    <source>
        <strain evidence="4">HTHZ2018</strain>
        <tissue evidence="4">Muscle</tissue>
    </source>
</reference>
<name>A0A5C6PE66_9TELE</name>
<evidence type="ECO:0000256" key="2">
    <source>
        <dbReference type="SAM" id="MobiDB-lite"/>
    </source>
</evidence>
<keyword evidence="5" id="KW-1185">Reference proteome</keyword>
<dbReference type="AlphaFoldDB" id="A0A5C6PE66"/>
<evidence type="ECO:0000313" key="5">
    <source>
        <dbReference type="Proteomes" id="UP000324091"/>
    </source>
</evidence>
<proteinExistence type="predicted"/>
<feature type="compositionally biased region" description="Basic and acidic residues" evidence="2">
    <location>
        <begin position="387"/>
        <end position="433"/>
    </location>
</feature>
<dbReference type="SUPFAM" id="SSF57756">
    <property type="entry name" value="Retrovirus zinc finger-like domains"/>
    <property type="match status" value="1"/>
</dbReference>
<feature type="compositionally biased region" description="Low complexity" evidence="2">
    <location>
        <begin position="369"/>
        <end position="378"/>
    </location>
</feature>
<feature type="compositionally biased region" description="Pro residues" evidence="2">
    <location>
        <begin position="202"/>
        <end position="214"/>
    </location>
</feature>
<keyword evidence="1" id="KW-0863">Zinc-finger</keyword>